<gene>
    <name evidence="1" type="ORF">CLOSTHATH_02166</name>
</gene>
<dbReference type="Proteomes" id="UP000004968">
    <property type="component" value="Unassembled WGS sequence"/>
</dbReference>
<dbReference type="AlphaFoldDB" id="D3AEY2"/>
<comment type="caution">
    <text evidence="1">The sequence shown here is derived from an EMBL/GenBank/DDBJ whole genome shotgun (WGS) entry which is preliminary data.</text>
</comment>
<sequence length="55" mass="6275">MADRLFIFTSKIQGIFRQPIRRVYGRIVSNGHYKTNNVGVKNETNTASAMGNVFR</sequence>
<evidence type="ECO:0000313" key="1">
    <source>
        <dbReference type="EMBL" id="EFC99640.1"/>
    </source>
</evidence>
<organism evidence="1 2">
    <name type="scientific">Hungatella hathewayi DSM 13479</name>
    <dbReference type="NCBI Taxonomy" id="566550"/>
    <lineage>
        <taxon>Bacteria</taxon>
        <taxon>Bacillati</taxon>
        <taxon>Bacillota</taxon>
        <taxon>Clostridia</taxon>
        <taxon>Lachnospirales</taxon>
        <taxon>Lachnospiraceae</taxon>
        <taxon>Hungatella</taxon>
    </lineage>
</organism>
<accession>D3AEY2</accession>
<reference evidence="1 2" key="1">
    <citation type="submission" date="2010-01" db="EMBL/GenBank/DDBJ databases">
        <authorList>
            <person name="Weinstock G."/>
            <person name="Sodergren E."/>
            <person name="Clifton S."/>
            <person name="Fulton L."/>
            <person name="Fulton B."/>
            <person name="Courtney L."/>
            <person name="Fronick C."/>
            <person name="Harrison M."/>
            <person name="Strong C."/>
            <person name="Farmer C."/>
            <person name="Delahaunty K."/>
            <person name="Markovic C."/>
            <person name="Hall O."/>
            <person name="Minx P."/>
            <person name="Tomlinson C."/>
            <person name="Mitreva M."/>
            <person name="Nelson J."/>
            <person name="Hou S."/>
            <person name="Wollam A."/>
            <person name="Pepin K.H."/>
            <person name="Johnson M."/>
            <person name="Bhonagiri V."/>
            <person name="Nash W.E."/>
            <person name="Warren W."/>
            <person name="Chinwalla A."/>
            <person name="Mardis E.R."/>
            <person name="Wilson R.K."/>
        </authorList>
    </citation>
    <scope>NUCLEOTIDE SEQUENCE [LARGE SCALE GENOMIC DNA]</scope>
    <source>
        <strain evidence="1 2">DSM 13479</strain>
    </source>
</reference>
<dbReference type="EMBL" id="ACIO01000160">
    <property type="protein sequence ID" value="EFC99640.1"/>
    <property type="molecule type" value="Genomic_DNA"/>
</dbReference>
<evidence type="ECO:0000313" key="2">
    <source>
        <dbReference type="Proteomes" id="UP000004968"/>
    </source>
</evidence>
<protein>
    <submittedName>
        <fullName evidence="1">Uncharacterized protein</fullName>
    </submittedName>
</protein>
<proteinExistence type="predicted"/>
<dbReference type="HOGENOM" id="CLU_3026135_0_0_9"/>
<name>D3AEY2_9FIRM</name>